<evidence type="ECO:0000256" key="1">
    <source>
        <dbReference type="SAM" id="MobiDB-lite"/>
    </source>
</evidence>
<protein>
    <submittedName>
        <fullName evidence="2">Uncharacterized protein</fullName>
    </submittedName>
</protein>
<gene>
    <name evidence="2" type="ORF">KIW84_055197</name>
</gene>
<dbReference type="Gramene" id="Psat05G0519700-T1">
    <property type="protein sequence ID" value="KAI5409662.1"/>
    <property type="gene ID" value="KIW84_055197"/>
</dbReference>
<dbReference type="EMBL" id="JAMSHJ010000005">
    <property type="protein sequence ID" value="KAI5409662.1"/>
    <property type="molecule type" value="Genomic_DNA"/>
</dbReference>
<reference evidence="2 3" key="1">
    <citation type="journal article" date="2022" name="Nat. Genet.">
        <title>Improved pea reference genome and pan-genome highlight genomic features and evolutionary characteristics.</title>
        <authorList>
            <person name="Yang T."/>
            <person name="Liu R."/>
            <person name="Luo Y."/>
            <person name="Hu S."/>
            <person name="Wang D."/>
            <person name="Wang C."/>
            <person name="Pandey M.K."/>
            <person name="Ge S."/>
            <person name="Xu Q."/>
            <person name="Li N."/>
            <person name="Li G."/>
            <person name="Huang Y."/>
            <person name="Saxena R.K."/>
            <person name="Ji Y."/>
            <person name="Li M."/>
            <person name="Yan X."/>
            <person name="He Y."/>
            <person name="Liu Y."/>
            <person name="Wang X."/>
            <person name="Xiang C."/>
            <person name="Varshney R.K."/>
            <person name="Ding H."/>
            <person name="Gao S."/>
            <person name="Zong X."/>
        </authorList>
    </citation>
    <scope>NUCLEOTIDE SEQUENCE [LARGE SCALE GENOMIC DNA]</scope>
    <source>
        <strain evidence="2 3">cv. Zhongwan 6</strain>
    </source>
</reference>
<accession>A0A9D4WXC8</accession>
<evidence type="ECO:0000313" key="2">
    <source>
        <dbReference type="EMBL" id="KAI5409662.1"/>
    </source>
</evidence>
<dbReference type="AlphaFoldDB" id="A0A9D4WXC8"/>
<evidence type="ECO:0000313" key="3">
    <source>
        <dbReference type="Proteomes" id="UP001058974"/>
    </source>
</evidence>
<dbReference type="Proteomes" id="UP001058974">
    <property type="component" value="Chromosome 5"/>
</dbReference>
<organism evidence="2 3">
    <name type="scientific">Pisum sativum</name>
    <name type="common">Garden pea</name>
    <name type="synonym">Lathyrus oleraceus</name>
    <dbReference type="NCBI Taxonomy" id="3888"/>
    <lineage>
        <taxon>Eukaryota</taxon>
        <taxon>Viridiplantae</taxon>
        <taxon>Streptophyta</taxon>
        <taxon>Embryophyta</taxon>
        <taxon>Tracheophyta</taxon>
        <taxon>Spermatophyta</taxon>
        <taxon>Magnoliopsida</taxon>
        <taxon>eudicotyledons</taxon>
        <taxon>Gunneridae</taxon>
        <taxon>Pentapetalae</taxon>
        <taxon>rosids</taxon>
        <taxon>fabids</taxon>
        <taxon>Fabales</taxon>
        <taxon>Fabaceae</taxon>
        <taxon>Papilionoideae</taxon>
        <taxon>50 kb inversion clade</taxon>
        <taxon>NPAAA clade</taxon>
        <taxon>Hologalegina</taxon>
        <taxon>IRL clade</taxon>
        <taxon>Fabeae</taxon>
        <taxon>Lathyrus</taxon>
    </lineage>
</organism>
<keyword evidence="3" id="KW-1185">Reference proteome</keyword>
<name>A0A9D4WXC8_PEA</name>
<feature type="region of interest" description="Disordered" evidence="1">
    <location>
        <begin position="100"/>
        <end position="137"/>
    </location>
</feature>
<sequence>MIASKGHHLGNITPSTLAFPGLIMGLCQKACVSLLFVVHETIDGEVNDGYIERHCVPRKECVINAHAPPAQHQVFDERVVIREPHVDHSLGTRDKYRAHANWPEGKPFQPEGAVDLEVETTRETYEEESEKGESMSD</sequence>
<comment type="caution">
    <text evidence="2">The sequence shown here is derived from an EMBL/GenBank/DDBJ whole genome shotgun (WGS) entry which is preliminary data.</text>
</comment>
<proteinExistence type="predicted"/>